<dbReference type="Gene3D" id="3.40.20.10">
    <property type="entry name" value="Severin"/>
    <property type="match status" value="2"/>
</dbReference>
<dbReference type="SUPFAM" id="SSF50978">
    <property type="entry name" value="WD40 repeat-like"/>
    <property type="match status" value="1"/>
</dbReference>
<evidence type="ECO:0000256" key="15">
    <source>
        <dbReference type="PROSITE-ProRule" id="PRU00221"/>
    </source>
</evidence>
<keyword evidence="9" id="KW-0677">Repeat</keyword>
<evidence type="ECO:0000256" key="2">
    <source>
        <dbReference type="ARBA" id="ARBA00004245"/>
    </source>
</evidence>
<dbReference type="PANTHER" id="PTHR13759">
    <property type="entry name" value="TWINFILIN"/>
    <property type="match status" value="1"/>
</dbReference>
<keyword evidence="19" id="KW-1185">Reference proteome</keyword>
<feature type="domain" description="ADF-H" evidence="17">
    <location>
        <begin position="478"/>
        <end position="614"/>
    </location>
</feature>
<keyword evidence="10" id="KW-0805">Transcription regulation</keyword>
<comment type="similarity">
    <text evidence="4">Belongs to the WD repeat SWD2 family.</text>
</comment>
<dbReference type="PRINTS" id="PR00320">
    <property type="entry name" value="GPROTEINBRPT"/>
</dbReference>
<evidence type="ECO:0000256" key="10">
    <source>
        <dbReference type="ARBA" id="ARBA00023015"/>
    </source>
</evidence>
<dbReference type="SMART" id="SM00320">
    <property type="entry name" value="WD40"/>
    <property type="match status" value="6"/>
</dbReference>
<comment type="caution">
    <text evidence="18">The sequence shown here is derived from an EMBL/GenBank/DDBJ whole genome shotgun (WGS) entry which is preliminary data.</text>
</comment>
<evidence type="ECO:0000256" key="1">
    <source>
        <dbReference type="ARBA" id="ARBA00004123"/>
    </source>
</evidence>
<dbReference type="PROSITE" id="PS50294">
    <property type="entry name" value="WD_REPEATS_REGION"/>
    <property type="match status" value="2"/>
</dbReference>
<dbReference type="GO" id="GO:0030042">
    <property type="term" value="P:actin filament depolymerization"/>
    <property type="evidence" value="ECO:0007669"/>
    <property type="project" value="TreeGrafter"/>
</dbReference>
<dbReference type="PANTHER" id="PTHR13759:SF9">
    <property type="entry name" value="TWINFILIN-2"/>
    <property type="match status" value="1"/>
</dbReference>
<evidence type="ECO:0000256" key="9">
    <source>
        <dbReference type="ARBA" id="ARBA00022737"/>
    </source>
</evidence>
<gene>
    <name evidence="18" type="primary">Wdr82</name>
    <name evidence="18" type="ORF">GTO96_0005365</name>
</gene>
<dbReference type="InterPro" id="IPR029006">
    <property type="entry name" value="ADF-H/Gelsolin-like_dom_sf"/>
</dbReference>
<dbReference type="GO" id="GO:0051016">
    <property type="term" value="P:barbed-end actin filament capping"/>
    <property type="evidence" value="ECO:0007669"/>
    <property type="project" value="TreeGrafter"/>
</dbReference>
<dbReference type="SMART" id="SM00102">
    <property type="entry name" value="ADF"/>
    <property type="match status" value="2"/>
</dbReference>
<evidence type="ECO:0000256" key="16">
    <source>
        <dbReference type="SAM" id="MobiDB-lite"/>
    </source>
</evidence>
<keyword evidence="13" id="KW-0206">Cytoskeleton</keyword>
<dbReference type="GO" id="GO:0006353">
    <property type="term" value="P:DNA-templated transcription termination"/>
    <property type="evidence" value="ECO:0007669"/>
    <property type="project" value="UniProtKB-KW"/>
</dbReference>
<evidence type="ECO:0000256" key="11">
    <source>
        <dbReference type="ARBA" id="ARBA00023163"/>
    </source>
</evidence>
<keyword evidence="12" id="KW-0009">Actin-binding</keyword>
<dbReference type="PROSITE" id="PS00678">
    <property type="entry name" value="WD_REPEATS_1"/>
    <property type="match status" value="1"/>
</dbReference>
<sequence length="650" mass="73479">MKLTDNVLRSFRVAKVFRENSDKINCFDFSSNGETVISSSDDDSIVLYDCQEGKPKRTLYSKKYGVDLIRYTHAANTVVYSSNKIDDTIRYLSLHDNKYIRYFPGHTKRVVALSMSPVDDTFISGSLDKTIRLWDLRSPNCQASLGLMHLQGKPVCSFDPEGLIFAAGVNSEMVKLYDLRSFDKGPFATFKLQYDRACEWTGLKFSNDGKLILVSTNGGALRLLDAFKGAVLHSFGGYNNSKGVTLEASFTPDSQFIMIGSEDGKIHVWNVESGMKVAVLDGKHTGPVTCLQFNPKFMTFASACSNMYAATPELKEFFAKARNGSVRLIKVVIEDEQLVLGAYKEPSRSWEKDYDSFILPTLDEQEPCYILFRLDSQNAQGYEWLFISWSPDQSPVRLKMLYAATRATVKKEFGGGHIKDEMFGTLKEDISFQGYQRHISSCAAPAPLTAAEQELQQIKINEVKTEISVESKHQTLQGLAFPLQEAAQQAILLLKQGKVNYVQLKLDTERETIELVHTNPTEIPDLPRRIPNDTPRYHFFLYKHSHEGDYLESVVFIYSMPGYKCSIKERMLYSSCKSRLLDEVEQDFQLEIAKKIEIDNGEDLTADFLYEEVHPKQHAFKQVFSKPKGPAGKRGMKRIIKGPGENGEDS</sequence>
<comment type="similarity">
    <text evidence="5">Belongs to the actin-binding proteins ADF family. Twinfilin subfamily.</text>
</comment>
<evidence type="ECO:0000256" key="12">
    <source>
        <dbReference type="ARBA" id="ARBA00023203"/>
    </source>
</evidence>
<feature type="repeat" description="WD" evidence="15">
    <location>
        <begin position="17"/>
        <end position="58"/>
    </location>
</feature>
<dbReference type="InterPro" id="IPR020472">
    <property type="entry name" value="WD40_PAC1"/>
</dbReference>
<dbReference type="GO" id="GO:0010591">
    <property type="term" value="P:regulation of lamellipodium assembly"/>
    <property type="evidence" value="ECO:0007669"/>
    <property type="project" value="TreeGrafter"/>
</dbReference>
<keyword evidence="14" id="KW-0539">Nucleus</keyword>
<dbReference type="InterPro" id="IPR015943">
    <property type="entry name" value="WD40/YVTN_repeat-like_dom_sf"/>
</dbReference>
<feature type="domain" description="ADF-H" evidence="17">
    <location>
        <begin position="306"/>
        <end position="440"/>
    </location>
</feature>
<proteinExistence type="inferred from homology"/>
<evidence type="ECO:0000256" key="3">
    <source>
        <dbReference type="ARBA" id="ARBA00004556"/>
    </source>
</evidence>
<evidence type="ECO:0000256" key="5">
    <source>
        <dbReference type="ARBA" id="ARBA00009557"/>
    </source>
</evidence>
<dbReference type="Pfam" id="PF00400">
    <property type="entry name" value="WD40"/>
    <property type="match status" value="3"/>
</dbReference>
<dbReference type="Proteomes" id="UP000886611">
    <property type="component" value="Unassembled WGS sequence"/>
</dbReference>
<dbReference type="InterPro" id="IPR036322">
    <property type="entry name" value="WD40_repeat_dom_sf"/>
</dbReference>
<evidence type="ECO:0000313" key="19">
    <source>
        <dbReference type="Proteomes" id="UP000886611"/>
    </source>
</evidence>
<dbReference type="GO" id="GO:0048471">
    <property type="term" value="C:perinuclear region of cytoplasm"/>
    <property type="evidence" value="ECO:0007669"/>
    <property type="project" value="UniProtKB-SubCell"/>
</dbReference>
<evidence type="ECO:0000256" key="13">
    <source>
        <dbReference type="ARBA" id="ARBA00023212"/>
    </source>
</evidence>
<organism evidence="18 19">
    <name type="scientific">Polypterus senegalus</name>
    <name type="common">Senegal bichir</name>
    <dbReference type="NCBI Taxonomy" id="55291"/>
    <lineage>
        <taxon>Eukaryota</taxon>
        <taxon>Metazoa</taxon>
        <taxon>Chordata</taxon>
        <taxon>Craniata</taxon>
        <taxon>Vertebrata</taxon>
        <taxon>Euteleostomi</taxon>
        <taxon>Actinopterygii</taxon>
        <taxon>Polypteriformes</taxon>
        <taxon>Polypteridae</taxon>
        <taxon>Polypterus</taxon>
    </lineage>
</organism>
<evidence type="ECO:0000259" key="17">
    <source>
        <dbReference type="PROSITE" id="PS51263"/>
    </source>
</evidence>
<dbReference type="GO" id="GO:0071027">
    <property type="term" value="P:nuclear RNA surveillance"/>
    <property type="evidence" value="ECO:0007669"/>
    <property type="project" value="UniProtKB-ARBA"/>
</dbReference>
<feature type="repeat" description="WD" evidence="15">
    <location>
        <begin position="103"/>
        <end position="144"/>
    </location>
</feature>
<evidence type="ECO:0000256" key="8">
    <source>
        <dbReference type="ARBA" id="ARBA00022574"/>
    </source>
</evidence>
<evidence type="ECO:0000313" key="18">
    <source>
        <dbReference type="EMBL" id="KAG2470738.1"/>
    </source>
</evidence>
<dbReference type="GO" id="GO:0051015">
    <property type="term" value="F:actin filament binding"/>
    <property type="evidence" value="ECO:0007669"/>
    <property type="project" value="TreeGrafter"/>
</dbReference>
<protein>
    <submittedName>
        <fullName evidence="18">WDR82 protein</fullName>
    </submittedName>
</protein>
<evidence type="ECO:0000256" key="7">
    <source>
        <dbReference type="ARBA" id="ARBA00022490"/>
    </source>
</evidence>
<keyword evidence="8 15" id="KW-0853">WD repeat</keyword>
<dbReference type="PROSITE" id="PS50082">
    <property type="entry name" value="WD_REPEATS_2"/>
    <property type="match status" value="3"/>
</dbReference>
<dbReference type="InterPro" id="IPR028458">
    <property type="entry name" value="Twinfilin"/>
</dbReference>
<keyword evidence="11" id="KW-0804">Transcription</keyword>
<dbReference type="Pfam" id="PF00241">
    <property type="entry name" value="Cofilin_ADF"/>
    <property type="match status" value="2"/>
</dbReference>
<dbReference type="FunFam" id="3.40.20.10:FF:000007">
    <property type="entry name" value="Twinfilin-1 isoform 1"/>
    <property type="match status" value="1"/>
</dbReference>
<evidence type="ECO:0000256" key="14">
    <source>
        <dbReference type="ARBA" id="ARBA00023242"/>
    </source>
</evidence>
<feature type="region of interest" description="Disordered" evidence="16">
    <location>
        <begin position="625"/>
        <end position="650"/>
    </location>
</feature>
<dbReference type="GO" id="GO:0005634">
    <property type="term" value="C:nucleus"/>
    <property type="evidence" value="ECO:0007669"/>
    <property type="project" value="UniProtKB-SubCell"/>
</dbReference>
<dbReference type="GO" id="GO:0030016">
    <property type="term" value="C:myofibril"/>
    <property type="evidence" value="ECO:0007669"/>
    <property type="project" value="TreeGrafter"/>
</dbReference>
<reference evidence="18 19" key="1">
    <citation type="journal article" date="2021" name="Cell">
        <title>Tracing the genetic footprints of vertebrate landing in non-teleost ray-finned fishes.</title>
        <authorList>
            <person name="Bi X."/>
            <person name="Wang K."/>
            <person name="Yang L."/>
            <person name="Pan H."/>
            <person name="Jiang H."/>
            <person name="Wei Q."/>
            <person name="Fang M."/>
            <person name="Yu H."/>
            <person name="Zhu C."/>
            <person name="Cai Y."/>
            <person name="He Y."/>
            <person name="Gan X."/>
            <person name="Zeng H."/>
            <person name="Yu D."/>
            <person name="Zhu Y."/>
            <person name="Jiang H."/>
            <person name="Qiu Q."/>
            <person name="Yang H."/>
            <person name="Zhang Y.E."/>
            <person name="Wang W."/>
            <person name="Zhu M."/>
            <person name="He S."/>
            <person name="Zhang G."/>
        </authorList>
    </citation>
    <scope>NUCLEOTIDE SEQUENCE [LARGE SCALE GENOMIC DNA]</scope>
    <source>
        <strain evidence="18">Bchr_013</strain>
    </source>
</reference>
<dbReference type="FunFam" id="2.130.10.10:FF:000065">
    <property type="entry name" value="WD repeat-containing protein 82"/>
    <property type="match status" value="1"/>
</dbReference>
<comment type="subcellular location">
    <subcellularLocation>
        <location evidence="2">Cytoplasm</location>
        <location evidence="2">Cytoskeleton</location>
    </subcellularLocation>
    <subcellularLocation>
        <location evidence="3">Cytoplasm</location>
        <location evidence="3">Perinuclear region</location>
    </subcellularLocation>
    <subcellularLocation>
        <location evidence="1">Nucleus</location>
    </subcellularLocation>
</comment>
<keyword evidence="7" id="KW-0963">Cytoplasm</keyword>
<dbReference type="CDD" id="cd11284">
    <property type="entry name" value="ADF_Twf-C_like"/>
    <property type="match status" value="1"/>
</dbReference>
<dbReference type="InterPro" id="IPR001680">
    <property type="entry name" value="WD40_rpt"/>
</dbReference>
<evidence type="ECO:0000256" key="4">
    <source>
        <dbReference type="ARBA" id="ARBA00005616"/>
    </source>
</evidence>
<dbReference type="CDD" id="cd11285">
    <property type="entry name" value="ADF_Twf-N_like"/>
    <property type="match status" value="1"/>
</dbReference>
<evidence type="ECO:0000256" key="6">
    <source>
        <dbReference type="ARBA" id="ARBA00022472"/>
    </source>
</evidence>
<keyword evidence="6" id="KW-0806">Transcription termination</keyword>
<dbReference type="GO" id="GO:0010976">
    <property type="term" value="P:positive regulation of neuron projection development"/>
    <property type="evidence" value="ECO:0007669"/>
    <property type="project" value="TreeGrafter"/>
</dbReference>
<accession>A0A8X7XLV2</accession>
<dbReference type="GO" id="GO:0032785">
    <property type="term" value="P:negative regulation of DNA-templated transcription, elongation"/>
    <property type="evidence" value="ECO:0007669"/>
    <property type="project" value="UniProtKB-ARBA"/>
</dbReference>
<dbReference type="AlphaFoldDB" id="A0A8X7XLV2"/>
<feature type="repeat" description="WD" evidence="15">
    <location>
        <begin position="238"/>
        <end position="279"/>
    </location>
</feature>
<dbReference type="SUPFAM" id="SSF55753">
    <property type="entry name" value="Actin depolymerizing proteins"/>
    <property type="match status" value="2"/>
</dbReference>
<dbReference type="GO" id="GO:0003785">
    <property type="term" value="F:actin monomer binding"/>
    <property type="evidence" value="ECO:0007669"/>
    <property type="project" value="TreeGrafter"/>
</dbReference>
<name>A0A8X7XLV2_POLSE</name>
<dbReference type="EMBL" id="JAATIS010000094">
    <property type="protein sequence ID" value="KAG2470738.1"/>
    <property type="molecule type" value="Genomic_DNA"/>
</dbReference>
<dbReference type="CDD" id="cd00200">
    <property type="entry name" value="WD40"/>
    <property type="match status" value="1"/>
</dbReference>
<dbReference type="FunFam" id="3.40.20.10:FF:000012">
    <property type="entry name" value="Twinfilin-1 isoform 1"/>
    <property type="match status" value="1"/>
</dbReference>
<dbReference type="GO" id="GO:0140744">
    <property type="term" value="P:negative regulation of lncRNA transcription"/>
    <property type="evidence" value="ECO:0007669"/>
    <property type="project" value="UniProtKB-ARBA"/>
</dbReference>
<dbReference type="Gene3D" id="2.130.10.10">
    <property type="entry name" value="YVTN repeat-like/Quinoprotein amine dehydrogenase"/>
    <property type="match status" value="1"/>
</dbReference>
<dbReference type="InterPro" id="IPR002108">
    <property type="entry name" value="ADF-H"/>
</dbReference>
<dbReference type="PROSITE" id="PS51263">
    <property type="entry name" value="ADF_H"/>
    <property type="match status" value="2"/>
</dbReference>
<dbReference type="GO" id="GO:0110064">
    <property type="term" value="P:lncRNA catabolic process"/>
    <property type="evidence" value="ECO:0007669"/>
    <property type="project" value="UniProtKB-ARBA"/>
</dbReference>
<feature type="non-terminal residue" evidence="18">
    <location>
        <position position="1"/>
    </location>
</feature>
<feature type="non-terminal residue" evidence="18">
    <location>
        <position position="650"/>
    </location>
</feature>
<dbReference type="InterPro" id="IPR019775">
    <property type="entry name" value="WD40_repeat_CS"/>
</dbReference>
<dbReference type="GO" id="GO:0005884">
    <property type="term" value="C:actin filament"/>
    <property type="evidence" value="ECO:0007669"/>
    <property type="project" value="TreeGrafter"/>
</dbReference>